<organism evidence="1 2">
    <name type="scientific">Leptolyngbya boryana NIES-2135</name>
    <dbReference type="NCBI Taxonomy" id="1973484"/>
    <lineage>
        <taxon>Bacteria</taxon>
        <taxon>Bacillati</taxon>
        <taxon>Cyanobacteriota</taxon>
        <taxon>Cyanophyceae</taxon>
        <taxon>Leptolyngbyales</taxon>
        <taxon>Leptolyngbyaceae</taxon>
        <taxon>Leptolyngbya group</taxon>
        <taxon>Leptolyngbya</taxon>
    </lineage>
</organism>
<gene>
    <name evidence="1" type="ORF">NIES2135_08750</name>
</gene>
<dbReference type="Gene3D" id="3.40.50.1110">
    <property type="entry name" value="SGNH hydrolase"/>
    <property type="match status" value="1"/>
</dbReference>
<evidence type="ECO:0000313" key="1">
    <source>
        <dbReference type="EMBL" id="BAY54061.1"/>
    </source>
</evidence>
<name>A0A1Z4JBF0_LEPBY</name>
<protein>
    <submittedName>
        <fullName evidence="1">Uncharacterized protein</fullName>
    </submittedName>
</protein>
<reference evidence="1 2" key="1">
    <citation type="submission" date="2017-06" db="EMBL/GenBank/DDBJ databases">
        <title>Genome sequencing of cyanobaciteial culture collection at National Institute for Environmental Studies (NIES).</title>
        <authorList>
            <person name="Hirose Y."/>
            <person name="Shimura Y."/>
            <person name="Fujisawa T."/>
            <person name="Nakamura Y."/>
            <person name="Kawachi M."/>
        </authorList>
    </citation>
    <scope>NUCLEOTIDE SEQUENCE [LARGE SCALE GENOMIC DNA]</scope>
    <source>
        <strain evidence="1 2">NIES-2135</strain>
    </source>
</reference>
<dbReference type="EMBL" id="AP018203">
    <property type="protein sequence ID" value="BAY54061.1"/>
    <property type="molecule type" value="Genomic_DNA"/>
</dbReference>
<sequence>MKLFTIGDSVSQGFMSGAAARTDLAYSTLIARAMKLTDYRYPKLWGAGGLPLNLENVLRQLQETYGTDISAFEWLSVLQPLGKIIDSVEDYYERGQGAENQPDPSGVEFYHNVAIQGFDVADAWLVNAETCKTEIDSNPNEKKDNTFGFPSATFYRTALKVLNPSLKPQFDQYTQLEWLRHHATQEGVENLLLWLGANNALGTVLGLSINQTPGTGSRSLLSLSREQREAWNLWHPNDFAVEYAELLDRVDQIMQNSRNQNFNVFVGTVPLVTIAPLAKGFGETMKIEVETDFSDSQESYIYYKYYSYFFREEEAVRKGKQVFLTLNDAVYIDNCIRQYNQTIKKLVAQKNQNYSQPRYHIVDLSKALQDIAFKRNAGQVKYQFPDYFNFKYPPVNTKYYHADQQGHLKQGGLFSLDGVHPSAIGQGLIAYEFLKVMQKVGVVRQINLDWEAIFKSDQLYSAPISLMHELYENDRLSEFFIDWIAGKPAARTESFHLKAMAEDSTL</sequence>
<evidence type="ECO:0000313" key="2">
    <source>
        <dbReference type="Proteomes" id="UP000217895"/>
    </source>
</evidence>
<keyword evidence="2" id="KW-1185">Reference proteome</keyword>
<accession>A0A1Z4JBF0</accession>
<proteinExistence type="predicted"/>
<dbReference type="InterPro" id="IPR036514">
    <property type="entry name" value="SGNH_hydro_sf"/>
</dbReference>
<dbReference type="SUPFAM" id="SSF52266">
    <property type="entry name" value="SGNH hydrolase"/>
    <property type="match status" value="1"/>
</dbReference>
<dbReference type="AlphaFoldDB" id="A0A1Z4JBF0"/>
<dbReference type="Proteomes" id="UP000217895">
    <property type="component" value="Chromosome"/>
</dbReference>